<dbReference type="OrthoDB" id="9793856at2"/>
<dbReference type="PANTHER" id="PTHR38045:SF1">
    <property type="entry name" value="HEPARINASE II_III-LIKE PROTEIN"/>
    <property type="match status" value="1"/>
</dbReference>
<dbReference type="Pfam" id="PF07940">
    <property type="entry name" value="Hepar_II_III_C"/>
    <property type="match status" value="1"/>
</dbReference>
<dbReference type="SUPFAM" id="SSF48230">
    <property type="entry name" value="Chondroitin AC/alginate lyase"/>
    <property type="match status" value="1"/>
</dbReference>
<dbReference type="Proteomes" id="UP000199041">
    <property type="component" value="Unassembled WGS sequence"/>
</dbReference>
<dbReference type="InterPro" id="IPR008929">
    <property type="entry name" value="Chondroitin_lyas"/>
</dbReference>
<dbReference type="GO" id="GO:0030313">
    <property type="term" value="C:cell envelope"/>
    <property type="evidence" value="ECO:0007669"/>
    <property type="project" value="UniProtKB-SubCell"/>
</dbReference>
<dbReference type="Gene3D" id="1.50.10.100">
    <property type="entry name" value="Chondroitin AC/alginate lyase"/>
    <property type="match status" value="1"/>
</dbReference>
<dbReference type="Gene3D" id="2.70.98.70">
    <property type="match status" value="1"/>
</dbReference>
<dbReference type="STRING" id="551991.SAMN05192529_101385"/>
<dbReference type="AlphaFoldDB" id="A0A1H3VRA3"/>
<keyword evidence="4" id="KW-1185">Reference proteome</keyword>
<protein>
    <submittedName>
        <fullName evidence="3">Heparinase II/III-like protein</fullName>
    </submittedName>
</protein>
<organism evidence="3 4">
    <name type="scientific">Arachidicoccus rhizosphaerae</name>
    <dbReference type="NCBI Taxonomy" id="551991"/>
    <lineage>
        <taxon>Bacteria</taxon>
        <taxon>Pseudomonadati</taxon>
        <taxon>Bacteroidota</taxon>
        <taxon>Chitinophagia</taxon>
        <taxon>Chitinophagales</taxon>
        <taxon>Chitinophagaceae</taxon>
        <taxon>Arachidicoccus</taxon>
    </lineage>
</organism>
<comment type="subcellular location">
    <subcellularLocation>
        <location evidence="1">Cell envelope</location>
    </subcellularLocation>
</comment>
<name>A0A1H3VRA3_9BACT</name>
<dbReference type="InterPro" id="IPR012480">
    <property type="entry name" value="Hepar_II_III_C"/>
</dbReference>
<accession>A0A1H3VRA3</accession>
<reference evidence="3 4" key="1">
    <citation type="submission" date="2016-10" db="EMBL/GenBank/DDBJ databases">
        <authorList>
            <person name="de Groot N.N."/>
        </authorList>
    </citation>
    <scope>NUCLEOTIDE SEQUENCE [LARGE SCALE GENOMIC DNA]</scope>
    <source>
        <strain evidence="3 4">Vu-144</strain>
    </source>
</reference>
<dbReference type="EMBL" id="FNQY01000001">
    <property type="protein sequence ID" value="SDZ77289.1"/>
    <property type="molecule type" value="Genomic_DNA"/>
</dbReference>
<proteinExistence type="predicted"/>
<dbReference type="PANTHER" id="PTHR38045">
    <property type="entry name" value="CHROMOSOME 1, WHOLE GENOME SHOTGUN SEQUENCE"/>
    <property type="match status" value="1"/>
</dbReference>
<evidence type="ECO:0000313" key="3">
    <source>
        <dbReference type="EMBL" id="SDZ77289.1"/>
    </source>
</evidence>
<dbReference type="RefSeq" id="WP_091392566.1">
    <property type="nucleotide sequence ID" value="NZ_FNQY01000001.1"/>
</dbReference>
<evidence type="ECO:0000313" key="4">
    <source>
        <dbReference type="Proteomes" id="UP000199041"/>
    </source>
</evidence>
<evidence type="ECO:0000259" key="2">
    <source>
        <dbReference type="Pfam" id="PF07940"/>
    </source>
</evidence>
<evidence type="ECO:0000256" key="1">
    <source>
        <dbReference type="ARBA" id="ARBA00004196"/>
    </source>
</evidence>
<dbReference type="GO" id="GO:0016829">
    <property type="term" value="F:lyase activity"/>
    <property type="evidence" value="ECO:0007669"/>
    <property type="project" value="InterPro"/>
</dbReference>
<gene>
    <name evidence="3" type="ORF">SAMN05192529_101385</name>
</gene>
<feature type="domain" description="Heparinase II/III-like C-terminal" evidence="2">
    <location>
        <begin position="434"/>
        <end position="542"/>
    </location>
</feature>
<sequence length="650" mass="72824">MMKILMRVLLMGAFILFIRVNTVSSQRNWLSGAASLDQMTGDLAGINQWRQSQKQTVMEALHALPDSVKQQLIRQAAHYQKFDWPNLPATTFLEFSQNGNRTRYEKIRRDRRQALSALTIGLLISGDTSYLPAMVNGIWAICEESTWAYPAHLALQRKYTPFPNPGENILDLGNGSTSELMSWVYLLAGGYLDKVSRVLSERMYFELEKRVMEPYLTRSDFWWMGFKGQSVNNWNPFVNKSVLLTSLLVEKNQGRLDSVVHKTMQSVDHFINQYPEDGGCDEGPGYWSMAAGALIGYLSKLQSATQGKIDIADRPLIGKMGAFIYRSNIAGHYFVNYGDAHATVTPNVSALYQFGESCKNDTLKQFAAWFAKEKGSPYHYLLSVSGGLENFVDDLMICQSLAQGAGSLPYIKQSWLPDLEQLTVRAQAGSDEGLFLAAKGGTNGASHNHNDVGNFIIYVDGQPAIIDLGVGTYTKQTFSKERYQIFTMQSAWHNLPVINGYMQKEGKAYRAKDIQLVQGKDGTTLAMDLADAYPKEAGVRFWKRKIAFLGTAVELSESYALNKYTAPSKLSLITPLTVTSGKDFLLLKDKKTGKGLKLSFNGRQLEPTVETKALSDPSLAHSWGEQVYRIQFKVRTDKLTGQYKIRFTEL</sequence>